<dbReference type="KEGG" id="vg:60339522"/>
<accession>A0AAE9VL91</accession>
<proteinExistence type="predicted"/>
<dbReference type="InterPro" id="IPR036388">
    <property type="entry name" value="WH-like_DNA-bd_sf"/>
</dbReference>
<protein>
    <submittedName>
        <fullName evidence="1">Uncharacterized protein</fullName>
    </submittedName>
</protein>
<evidence type="ECO:0000313" key="2">
    <source>
        <dbReference type="Proteomes" id="UP000052103"/>
    </source>
</evidence>
<dbReference type="GeneID" id="60339522"/>
<dbReference type="EMBL" id="AY048850">
    <property type="protein sequence ID" value="WBE14041.1"/>
    <property type="molecule type" value="Genomic_DNA"/>
</dbReference>
<dbReference type="Gene3D" id="1.10.10.10">
    <property type="entry name" value="Winged helix-like DNA-binding domain superfamily/Winged helix DNA-binding domain"/>
    <property type="match status" value="1"/>
</dbReference>
<organism evidence="1 2">
    <name type="scientific">Saline Natrinema sp. J7-1 virus 1</name>
    <dbReference type="NCBI Taxonomy" id="2847285"/>
    <lineage>
        <taxon>Viruses</taxon>
        <taxon>Singelaviria</taxon>
        <taxon>Helvetiavirae</taxon>
        <taxon>Dividoviricota</taxon>
        <taxon>Laserviricetes</taxon>
        <taxon>Halopanivirales</taxon>
        <taxon>Simuloviridae</taxon>
        <taxon>Yingchengvirus</taxon>
        <taxon>Yingchengvirus sinense</taxon>
        <taxon>Yingchengvirus SNJ1</taxon>
    </lineage>
</organism>
<reference evidence="1 2" key="2">
    <citation type="journal article" date="2012" name="Virology">
        <title>Temperate membrane-containing halophilic archaeal virus SNJ1 has a circular dsDNA genome identical to that of plasmid pHH205.</title>
        <authorList>
            <person name="Zhang Z."/>
            <person name="Liu Y."/>
            <person name="Wang S."/>
            <person name="Yang D."/>
            <person name="Cheng Y."/>
            <person name="Hu J."/>
            <person name="Chen J."/>
            <person name="Mei Y."/>
            <person name="Shen P."/>
            <person name="Bamford D.H."/>
            <person name="Chen X."/>
        </authorList>
    </citation>
    <scope>NUCLEOTIDE SEQUENCE [LARGE SCALE GENOMIC DNA]</scope>
</reference>
<dbReference type="Proteomes" id="UP000052103">
    <property type="component" value="Segment"/>
</dbReference>
<keyword evidence="2" id="KW-1185">Reference proteome</keyword>
<reference evidence="1 2" key="1">
    <citation type="journal article" date="2003" name="FEMS Microbiol. Lett.">
        <title>Characterization of a novel plasmid from extremely halophilic Archaea: nucleotide sequence and function analysis.</title>
        <authorList>
            <person name="Ye X."/>
            <person name="Ou J."/>
            <person name="Ni L."/>
            <person name="Shi W."/>
            <person name="Shen P."/>
        </authorList>
    </citation>
    <scope>NUCLEOTIDE SEQUENCE [LARGE SCALE GENOMIC DNA]</scope>
</reference>
<name>A0AAE9VL91_9VIRU</name>
<dbReference type="RefSeq" id="YP_010581798.1">
    <property type="nucleotide sequence ID" value="NC_003158.2"/>
</dbReference>
<evidence type="ECO:0000313" key="1">
    <source>
        <dbReference type="EMBL" id="WBE14041.1"/>
    </source>
</evidence>
<sequence length="76" mass="8157">MDFESDDAGDGGVDLEAVDEDDLEQLTDAEREVVEATKLGDKGVREYGRETGRRPGTMGNLLASARERLAGGNDDV</sequence>